<evidence type="ECO:0000256" key="7">
    <source>
        <dbReference type="ARBA" id="ARBA00023136"/>
    </source>
</evidence>
<feature type="transmembrane region" description="Helical" evidence="10">
    <location>
        <begin position="52"/>
        <end position="74"/>
    </location>
</feature>
<keyword evidence="2 10" id="KW-0444">Lipid biosynthesis</keyword>
<dbReference type="HAMAP" id="MF_01043">
    <property type="entry name" value="PlsY"/>
    <property type="match status" value="1"/>
</dbReference>
<keyword evidence="11" id="KW-0012">Acyltransferase</keyword>
<dbReference type="GO" id="GO:0005886">
    <property type="term" value="C:plasma membrane"/>
    <property type="evidence" value="ECO:0007669"/>
    <property type="project" value="UniProtKB-SubCell"/>
</dbReference>
<keyword evidence="9 10" id="KW-1208">Phospholipid metabolism</keyword>
<feature type="transmembrane region" description="Helical" evidence="10">
    <location>
        <begin position="6"/>
        <end position="24"/>
    </location>
</feature>
<keyword evidence="5 10" id="KW-1133">Transmembrane helix</keyword>
<dbReference type="EMBL" id="WJNH01000002">
    <property type="protein sequence ID" value="MRG85608.1"/>
    <property type="molecule type" value="Genomic_DNA"/>
</dbReference>
<sequence length="210" mass="23470">MEYIIISVLVGYLFGCIQPSYLIGKWKKANIKSLGSKNAGASNVTVVFGWKYGIFVALIDILKPVISVLFIGLLFSQQIHGNFEHFLYYANGASVILGHNFPFYMQFKGGKGTASVIGLFFVINWKFALIGLLLFVLLTILTNYIVIGAMALYSVFSLSTYLLDYGIYALMTAGFLTILAVIIHRDNFIRIKNGEETGLRDAFHKERKLV</sequence>
<comment type="caution">
    <text evidence="11">The sequence shown here is derived from an EMBL/GenBank/DDBJ whole genome shotgun (WGS) entry which is preliminary data.</text>
</comment>
<comment type="similarity">
    <text evidence="10">Belongs to the PlsY family.</text>
</comment>
<feature type="transmembrane region" description="Helical" evidence="10">
    <location>
        <begin position="86"/>
        <end position="107"/>
    </location>
</feature>
<dbReference type="PANTHER" id="PTHR30309">
    <property type="entry name" value="INNER MEMBRANE PROTEIN YGIH"/>
    <property type="match status" value="1"/>
</dbReference>
<comment type="pathway">
    <text evidence="10">Lipid metabolism; phospholipid metabolism.</text>
</comment>
<dbReference type="EC" id="2.3.1.275" evidence="10"/>
<feature type="transmembrane region" description="Helical" evidence="10">
    <location>
        <begin position="165"/>
        <end position="183"/>
    </location>
</feature>
<evidence type="ECO:0000256" key="8">
    <source>
        <dbReference type="ARBA" id="ARBA00023209"/>
    </source>
</evidence>
<dbReference type="GO" id="GO:0008654">
    <property type="term" value="P:phospholipid biosynthetic process"/>
    <property type="evidence" value="ECO:0007669"/>
    <property type="project" value="UniProtKB-UniRule"/>
</dbReference>
<comment type="catalytic activity">
    <reaction evidence="10">
        <text>an acyl phosphate + sn-glycerol 3-phosphate = a 1-acyl-sn-glycero-3-phosphate + phosphate</text>
        <dbReference type="Rhea" id="RHEA:34075"/>
        <dbReference type="ChEBI" id="CHEBI:43474"/>
        <dbReference type="ChEBI" id="CHEBI:57597"/>
        <dbReference type="ChEBI" id="CHEBI:57970"/>
        <dbReference type="ChEBI" id="CHEBI:59918"/>
        <dbReference type="EC" id="2.3.1.275"/>
    </reaction>
</comment>
<comment type="subunit">
    <text evidence="10">Probably interacts with PlsX.</text>
</comment>
<evidence type="ECO:0000256" key="1">
    <source>
        <dbReference type="ARBA" id="ARBA00022475"/>
    </source>
</evidence>
<evidence type="ECO:0000256" key="5">
    <source>
        <dbReference type="ARBA" id="ARBA00022989"/>
    </source>
</evidence>
<gene>
    <name evidence="10" type="primary">plsY</name>
    <name evidence="11" type="ORF">GH754_04585</name>
</gene>
<keyword evidence="7 10" id="KW-0472">Membrane</keyword>
<dbReference type="UniPathway" id="UPA00085"/>
<organism evidence="11 12">
    <name type="scientific">Salinibacillus xinjiangensis</name>
    <dbReference type="NCBI Taxonomy" id="1229268"/>
    <lineage>
        <taxon>Bacteria</taxon>
        <taxon>Bacillati</taxon>
        <taxon>Bacillota</taxon>
        <taxon>Bacilli</taxon>
        <taxon>Bacillales</taxon>
        <taxon>Bacillaceae</taxon>
        <taxon>Salinibacillus</taxon>
    </lineage>
</organism>
<accession>A0A6G1X451</accession>
<dbReference type="Proteomes" id="UP000480185">
    <property type="component" value="Unassembled WGS sequence"/>
</dbReference>
<dbReference type="InterPro" id="IPR003811">
    <property type="entry name" value="G3P_acylTferase_PlsY"/>
</dbReference>
<evidence type="ECO:0000313" key="11">
    <source>
        <dbReference type="EMBL" id="MRG85608.1"/>
    </source>
</evidence>
<evidence type="ECO:0000256" key="9">
    <source>
        <dbReference type="ARBA" id="ARBA00023264"/>
    </source>
</evidence>
<reference evidence="11 12" key="1">
    <citation type="submission" date="2019-11" db="EMBL/GenBank/DDBJ databases">
        <authorList>
            <person name="Li J."/>
        </authorList>
    </citation>
    <scope>NUCLEOTIDE SEQUENCE [LARGE SCALE GENOMIC DNA]</scope>
    <source>
        <strain evidence="11 12">J4</strain>
    </source>
</reference>
<dbReference type="Pfam" id="PF02660">
    <property type="entry name" value="G3P_acyltransf"/>
    <property type="match status" value="1"/>
</dbReference>
<evidence type="ECO:0000256" key="10">
    <source>
        <dbReference type="HAMAP-Rule" id="MF_01043"/>
    </source>
</evidence>
<evidence type="ECO:0000313" key="12">
    <source>
        <dbReference type="Proteomes" id="UP000480185"/>
    </source>
</evidence>
<comment type="subcellular location">
    <subcellularLocation>
        <location evidence="10">Cell membrane</location>
        <topology evidence="10">Multi-pass membrane protein</topology>
    </subcellularLocation>
</comment>
<comment type="function">
    <text evidence="10">Catalyzes the transfer of an acyl group from acyl-phosphate (acyl-PO(4)) to glycerol-3-phosphate (G3P) to form lysophosphatidic acid (LPA). This enzyme utilizes acyl-phosphate as fatty acyl donor, but not acyl-CoA or acyl-ACP.</text>
</comment>
<keyword evidence="4 10" id="KW-0812">Transmembrane</keyword>
<evidence type="ECO:0000256" key="4">
    <source>
        <dbReference type="ARBA" id="ARBA00022692"/>
    </source>
</evidence>
<dbReference type="PANTHER" id="PTHR30309:SF0">
    <property type="entry name" value="GLYCEROL-3-PHOSPHATE ACYLTRANSFERASE-RELATED"/>
    <property type="match status" value="1"/>
</dbReference>
<keyword evidence="6 10" id="KW-0443">Lipid metabolism</keyword>
<keyword evidence="3 10" id="KW-0808">Transferase</keyword>
<keyword evidence="8 10" id="KW-0594">Phospholipid biosynthesis</keyword>
<dbReference type="AlphaFoldDB" id="A0A6G1X451"/>
<evidence type="ECO:0000256" key="2">
    <source>
        <dbReference type="ARBA" id="ARBA00022516"/>
    </source>
</evidence>
<dbReference type="SMART" id="SM01207">
    <property type="entry name" value="G3P_acyltransf"/>
    <property type="match status" value="1"/>
</dbReference>
<keyword evidence="1 10" id="KW-1003">Cell membrane</keyword>
<proteinExistence type="inferred from homology"/>
<dbReference type="GO" id="GO:0043772">
    <property type="term" value="F:acyl-phosphate glycerol-3-phosphate acyltransferase activity"/>
    <property type="evidence" value="ECO:0007669"/>
    <property type="project" value="UniProtKB-UniRule"/>
</dbReference>
<feature type="transmembrane region" description="Helical" evidence="10">
    <location>
        <begin position="127"/>
        <end position="153"/>
    </location>
</feature>
<name>A0A6G1X451_9BACI</name>
<protein>
    <recommendedName>
        <fullName evidence="10">Glycerol-3-phosphate acyltransferase</fullName>
    </recommendedName>
    <alternativeName>
        <fullName evidence="10">Acyl-PO4 G3P acyltransferase</fullName>
    </alternativeName>
    <alternativeName>
        <fullName evidence="10">Acyl-phosphate--glycerol-3-phosphate acyltransferase</fullName>
    </alternativeName>
    <alternativeName>
        <fullName evidence="10">G3P acyltransferase</fullName>
        <shortName evidence="10">GPAT</shortName>
        <ecNumber evidence="10">2.3.1.275</ecNumber>
    </alternativeName>
    <alternativeName>
        <fullName evidence="10">Lysophosphatidic acid synthase</fullName>
        <shortName evidence="10">LPA synthase</shortName>
    </alternativeName>
</protein>
<evidence type="ECO:0000256" key="3">
    <source>
        <dbReference type="ARBA" id="ARBA00022679"/>
    </source>
</evidence>
<evidence type="ECO:0000256" key="6">
    <source>
        <dbReference type="ARBA" id="ARBA00023098"/>
    </source>
</evidence>
<keyword evidence="12" id="KW-1185">Reference proteome</keyword>